<dbReference type="PATRIC" id="fig|1240678.4.peg.7742"/>
<accession>A0A0D7CEN7</accession>
<gene>
    <name evidence="1" type="ORF">SNA_36340</name>
</gene>
<reference evidence="1 2" key="1">
    <citation type="submission" date="2014-09" db="EMBL/GenBank/DDBJ databases">
        <title>Draft genome sequence of Streptomyces natalensis ATCC 27448, producer of the antifungal pimaricin.</title>
        <authorList>
            <person name="Mendes M.V."/>
            <person name="Beites T."/>
            <person name="Pires S."/>
            <person name="Santos C.L."/>
            <person name="Moradas-Ferreira P."/>
        </authorList>
    </citation>
    <scope>NUCLEOTIDE SEQUENCE [LARGE SCALE GENOMIC DNA]</scope>
    <source>
        <strain evidence="1 2">ATCC 27448</strain>
    </source>
</reference>
<proteinExistence type="predicted"/>
<comment type="caution">
    <text evidence="1">The sequence shown here is derived from an EMBL/GenBank/DDBJ whole genome shotgun (WGS) entry which is preliminary data.</text>
</comment>
<evidence type="ECO:0000313" key="1">
    <source>
        <dbReference type="EMBL" id="KIZ14531.1"/>
    </source>
</evidence>
<dbReference type="AlphaFoldDB" id="A0A0D7CEN7"/>
<name>A0A0D7CEN7_9ACTN</name>
<dbReference type="RefSeq" id="WP_030070802.1">
    <property type="nucleotide sequence ID" value="NZ_JRKI01000061.1"/>
</dbReference>
<organism evidence="1 2">
    <name type="scientific">Streptomyces natalensis ATCC 27448</name>
    <dbReference type="NCBI Taxonomy" id="1240678"/>
    <lineage>
        <taxon>Bacteria</taxon>
        <taxon>Bacillati</taxon>
        <taxon>Actinomycetota</taxon>
        <taxon>Actinomycetes</taxon>
        <taxon>Kitasatosporales</taxon>
        <taxon>Streptomycetaceae</taxon>
        <taxon>Streptomyces</taxon>
    </lineage>
</organism>
<keyword evidence="2" id="KW-1185">Reference proteome</keyword>
<dbReference type="Proteomes" id="UP000032458">
    <property type="component" value="Unassembled WGS sequence"/>
</dbReference>
<evidence type="ECO:0000313" key="2">
    <source>
        <dbReference type="Proteomes" id="UP000032458"/>
    </source>
</evidence>
<protein>
    <submittedName>
        <fullName evidence="1">Uncharacterized protein</fullName>
    </submittedName>
</protein>
<dbReference type="EMBL" id="JRKI01000061">
    <property type="protein sequence ID" value="KIZ14531.1"/>
    <property type="molecule type" value="Genomic_DNA"/>
</dbReference>
<sequence>MPNEPDWETGDGVIDIRDPDEIDAAFDRGERHVGTAVIGMVLHGEDIAVLAPRVERAMRSPDPYVRQLGCVAAGDMARLYTTLSPGIYAVLRAEGLGGVADSAIRDTLTFIPFRQLPWWMRRLDLWLSVRDTVEGRLLRLQDFTEESWGAVKGVLGRARRRDE</sequence>